<dbReference type="InterPro" id="IPR008271">
    <property type="entry name" value="Ser/Thr_kinase_AS"/>
</dbReference>
<feature type="binding site" evidence="11">
    <location>
        <position position="62"/>
    </location>
    <ligand>
        <name>ATP</name>
        <dbReference type="ChEBI" id="CHEBI:30616"/>
    </ligand>
</feature>
<evidence type="ECO:0000256" key="7">
    <source>
        <dbReference type="ARBA" id="ARBA00047292"/>
    </source>
</evidence>
<keyword evidence="2" id="KW-0597">Phosphoprotein</keyword>
<comment type="catalytic activity">
    <reaction evidence="9">
        <text>L-threonyl-[protein] + ATP = O-phospho-L-threonyl-[protein] + ADP + H(+)</text>
        <dbReference type="Rhea" id="RHEA:46608"/>
        <dbReference type="Rhea" id="RHEA-COMP:11060"/>
        <dbReference type="Rhea" id="RHEA-COMP:11605"/>
        <dbReference type="ChEBI" id="CHEBI:15378"/>
        <dbReference type="ChEBI" id="CHEBI:30013"/>
        <dbReference type="ChEBI" id="CHEBI:30616"/>
        <dbReference type="ChEBI" id="CHEBI:61977"/>
        <dbReference type="ChEBI" id="CHEBI:456216"/>
        <dbReference type="EC" id="2.7.11.1"/>
    </reaction>
</comment>
<evidence type="ECO:0000256" key="3">
    <source>
        <dbReference type="ARBA" id="ARBA00022679"/>
    </source>
</evidence>
<feature type="domain" description="Protein kinase" evidence="13">
    <location>
        <begin position="28"/>
        <end position="285"/>
    </location>
</feature>
<dbReference type="Proteomes" id="UP000886653">
    <property type="component" value="Unassembled WGS sequence"/>
</dbReference>
<keyword evidence="5" id="KW-0418">Kinase</keyword>
<evidence type="ECO:0000256" key="6">
    <source>
        <dbReference type="ARBA" id="ARBA00022840"/>
    </source>
</evidence>
<keyword evidence="3" id="KW-0808">Transferase</keyword>
<dbReference type="PANTHER" id="PTHR24353">
    <property type="entry name" value="CYCLIC NUCLEOTIDE-DEPENDENT PROTEIN KINASE"/>
    <property type="match status" value="1"/>
</dbReference>
<dbReference type="AlphaFoldDB" id="A0A9P6NM78"/>
<keyword evidence="1 12" id="KW-0723">Serine/threonine-protein kinase</keyword>
<dbReference type="FunFam" id="3.30.200.20:FF:000042">
    <property type="entry name" value="Aurora kinase A"/>
    <property type="match status" value="1"/>
</dbReference>
<keyword evidence="4 11" id="KW-0547">Nucleotide-binding</keyword>
<evidence type="ECO:0000256" key="1">
    <source>
        <dbReference type="ARBA" id="ARBA00022527"/>
    </source>
</evidence>
<keyword evidence="15" id="KW-1185">Reference proteome</keyword>
<dbReference type="Gene3D" id="1.10.510.10">
    <property type="entry name" value="Transferase(Phosphotransferase) domain 1"/>
    <property type="match status" value="1"/>
</dbReference>
<evidence type="ECO:0000256" key="10">
    <source>
        <dbReference type="ARBA" id="ARBA00048679"/>
    </source>
</evidence>
<organism evidence="14 15">
    <name type="scientific">Cronartium quercuum f. sp. fusiforme G11</name>
    <dbReference type="NCBI Taxonomy" id="708437"/>
    <lineage>
        <taxon>Eukaryota</taxon>
        <taxon>Fungi</taxon>
        <taxon>Dikarya</taxon>
        <taxon>Basidiomycota</taxon>
        <taxon>Pucciniomycotina</taxon>
        <taxon>Pucciniomycetes</taxon>
        <taxon>Pucciniales</taxon>
        <taxon>Coleosporiaceae</taxon>
        <taxon>Cronartium</taxon>
    </lineage>
</organism>
<comment type="caution">
    <text evidence="14">The sequence shown here is derived from an EMBL/GenBank/DDBJ whole genome shotgun (WGS) entry which is preliminary data.</text>
</comment>
<dbReference type="GO" id="GO:0005952">
    <property type="term" value="C:cAMP-dependent protein kinase complex"/>
    <property type="evidence" value="ECO:0007669"/>
    <property type="project" value="TreeGrafter"/>
</dbReference>
<dbReference type="GO" id="GO:0004691">
    <property type="term" value="F:cAMP-dependent protein kinase activity"/>
    <property type="evidence" value="ECO:0007669"/>
    <property type="project" value="UniProtKB-EC"/>
</dbReference>
<evidence type="ECO:0000313" key="15">
    <source>
        <dbReference type="Proteomes" id="UP000886653"/>
    </source>
</evidence>
<dbReference type="SMART" id="SM00220">
    <property type="entry name" value="S_TKc"/>
    <property type="match status" value="1"/>
</dbReference>
<evidence type="ECO:0000313" key="14">
    <source>
        <dbReference type="EMBL" id="KAG0146704.1"/>
    </source>
</evidence>
<comment type="catalytic activity">
    <reaction evidence="10">
        <text>L-seryl-[protein] + ATP = O-phospho-L-seryl-[protein] + ADP + H(+)</text>
        <dbReference type="Rhea" id="RHEA:17989"/>
        <dbReference type="Rhea" id="RHEA-COMP:9863"/>
        <dbReference type="Rhea" id="RHEA-COMP:11604"/>
        <dbReference type="ChEBI" id="CHEBI:15378"/>
        <dbReference type="ChEBI" id="CHEBI:29999"/>
        <dbReference type="ChEBI" id="CHEBI:30616"/>
        <dbReference type="ChEBI" id="CHEBI:83421"/>
        <dbReference type="ChEBI" id="CHEBI:456216"/>
        <dbReference type="EC" id="2.7.11.1"/>
    </reaction>
</comment>
<evidence type="ECO:0000256" key="11">
    <source>
        <dbReference type="PROSITE-ProRule" id="PRU10141"/>
    </source>
</evidence>
<dbReference type="PROSITE" id="PS00108">
    <property type="entry name" value="PROTEIN_KINASE_ST"/>
    <property type="match status" value="1"/>
</dbReference>
<dbReference type="Gene3D" id="3.30.200.20">
    <property type="entry name" value="Phosphorylase Kinase, domain 1"/>
    <property type="match status" value="1"/>
</dbReference>
<dbReference type="OrthoDB" id="2499374at2759"/>
<proteinExistence type="inferred from homology"/>
<dbReference type="PROSITE" id="PS50011">
    <property type="entry name" value="PROTEIN_KINASE_DOM"/>
    <property type="match status" value="1"/>
</dbReference>
<dbReference type="PROSITE" id="PS00107">
    <property type="entry name" value="PROTEIN_KINASE_ATP"/>
    <property type="match status" value="1"/>
</dbReference>
<dbReference type="InterPro" id="IPR000719">
    <property type="entry name" value="Prot_kinase_dom"/>
</dbReference>
<dbReference type="InterPro" id="IPR017441">
    <property type="entry name" value="Protein_kinase_ATP_BS"/>
</dbReference>
<protein>
    <recommendedName>
        <fullName evidence="13">Protein kinase domain-containing protein</fullName>
    </recommendedName>
</protein>
<dbReference type="PANTHER" id="PTHR24353:SF37">
    <property type="entry name" value="CAMP-DEPENDENT PROTEIN KINASE CATALYTIC SUBUNIT PRKX"/>
    <property type="match status" value="1"/>
</dbReference>
<keyword evidence="6 11" id="KW-0067">ATP-binding</keyword>
<evidence type="ECO:0000256" key="2">
    <source>
        <dbReference type="ARBA" id="ARBA00022553"/>
    </source>
</evidence>
<evidence type="ECO:0000256" key="12">
    <source>
        <dbReference type="RuleBase" id="RU000304"/>
    </source>
</evidence>
<dbReference type="Pfam" id="PF00069">
    <property type="entry name" value="Pkinase"/>
    <property type="match status" value="1"/>
</dbReference>
<reference evidence="14" key="1">
    <citation type="submission" date="2013-11" db="EMBL/GenBank/DDBJ databases">
        <title>Genome sequence of the fusiform rust pathogen reveals effectors for host alternation and coevolution with pine.</title>
        <authorList>
            <consortium name="DOE Joint Genome Institute"/>
            <person name="Smith K."/>
            <person name="Pendleton A."/>
            <person name="Kubisiak T."/>
            <person name="Anderson C."/>
            <person name="Salamov A."/>
            <person name="Aerts A."/>
            <person name="Riley R."/>
            <person name="Clum A."/>
            <person name="Lindquist E."/>
            <person name="Ence D."/>
            <person name="Campbell M."/>
            <person name="Kronenberg Z."/>
            <person name="Feau N."/>
            <person name="Dhillon B."/>
            <person name="Hamelin R."/>
            <person name="Burleigh J."/>
            <person name="Smith J."/>
            <person name="Yandell M."/>
            <person name="Nelson C."/>
            <person name="Grigoriev I."/>
            <person name="Davis J."/>
        </authorList>
    </citation>
    <scope>NUCLEOTIDE SEQUENCE</scope>
    <source>
        <strain evidence="14">G11</strain>
    </source>
</reference>
<name>A0A9P6NM78_9BASI</name>
<dbReference type="InterPro" id="IPR011009">
    <property type="entry name" value="Kinase-like_dom_sf"/>
</dbReference>
<dbReference type="GO" id="GO:0007010">
    <property type="term" value="P:cytoskeleton organization"/>
    <property type="evidence" value="ECO:0007669"/>
    <property type="project" value="UniProtKB-ARBA"/>
</dbReference>
<comment type="catalytic activity">
    <reaction evidence="7">
        <text>L-threonyl-[protein] + ATP = O-phospho-L-threonyl-[protein] + ADP + H(+)</text>
        <dbReference type="Rhea" id="RHEA:46608"/>
        <dbReference type="Rhea" id="RHEA-COMP:11060"/>
        <dbReference type="Rhea" id="RHEA-COMP:11605"/>
        <dbReference type="ChEBI" id="CHEBI:15378"/>
        <dbReference type="ChEBI" id="CHEBI:30013"/>
        <dbReference type="ChEBI" id="CHEBI:30616"/>
        <dbReference type="ChEBI" id="CHEBI:61977"/>
        <dbReference type="ChEBI" id="CHEBI:456216"/>
        <dbReference type="EC" id="2.7.11.11"/>
    </reaction>
</comment>
<comment type="similarity">
    <text evidence="12">Belongs to the protein kinase superfamily.</text>
</comment>
<dbReference type="GO" id="GO:0005524">
    <property type="term" value="F:ATP binding"/>
    <property type="evidence" value="ECO:0007669"/>
    <property type="project" value="UniProtKB-UniRule"/>
</dbReference>
<dbReference type="SUPFAM" id="SSF56112">
    <property type="entry name" value="Protein kinase-like (PK-like)"/>
    <property type="match status" value="1"/>
</dbReference>
<sequence>MSTNDRYTRKSRYFSSAERTKAEKITNYDLLHRLGKGATAEVWLCVKRSTSEKFAMKIIPKKFLEQKNGKEMIENEIATMRRLRSHRFVVDLKTSFSDSNFTYLGLEYMTRGNLLQELYDKPFDNNLARFYVAQLTLALEFIHSEGVVHRDIKPENVLVGEDGYIKLADFGLADDLRWADHRTRGVIGTVFYMAPEILRHKAYSFPVDWYALGILMYELLTGRLPFIGKSRPQEDLSIAKDVVQNEVIYPDLIEPQARDLISKLTAKDPKVRPSKLSQVIHHPWFNDFDWIGVILTLAKAPYTRESLYQRKRKKTQFET</sequence>
<evidence type="ECO:0000256" key="5">
    <source>
        <dbReference type="ARBA" id="ARBA00022777"/>
    </source>
</evidence>
<dbReference type="FunFam" id="1.10.510.10:FF:000024">
    <property type="entry name" value="Probable serine/threonine-protein kinase cot-1"/>
    <property type="match status" value="1"/>
</dbReference>
<gene>
    <name evidence="14" type="ORF">CROQUDRAFT_62584</name>
</gene>
<accession>A0A9P6NM78</accession>
<evidence type="ECO:0000259" key="13">
    <source>
        <dbReference type="PROSITE" id="PS50011"/>
    </source>
</evidence>
<evidence type="ECO:0000256" key="8">
    <source>
        <dbReference type="ARBA" id="ARBA00047454"/>
    </source>
</evidence>
<dbReference type="EMBL" id="MU167257">
    <property type="protein sequence ID" value="KAG0146704.1"/>
    <property type="molecule type" value="Genomic_DNA"/>
</dbReference>
<dbReference type="InterPro" id="IPR045270">
    <property type="entry name" value="STKc_AGC"/>
</dbReference>
<evidence type="ECO:0000256" key="9">
    <source>
        <dbReference type="ARBA" id="ARBA00047899"/>
    </source>
</evidence>
<evidence type="ECO:0000256" key="4">
    <source>
        <dbReference type="ARBA" id="ARBA00022741"/>
    </source>
</evidence>
<comment type="catalytic activity">
    <reaction evidence="8">
        <text>L-seryl-[protein] + ATP = O-phospho-L-seryl-[protein] + ADP + H(+)</text>
        <dbReference type="Rhea" id="RHEA:17989"/>
        <dbReference type="Rhea" id="RHEA-COMP:9863"/>
        <dbReference type="Rhea" id="RHEA-COMP:11604"/>
        <dbReference type="ChEBI" id="CHEBI:15378"/>
        <dbReference type="ChEBI" id="CHEBI:29999"/>
        <dbReference type="ChEBI" id="CHEBI:30616"/>
        <dbReference type="ChEBI" id="CHEBI:83421"/>
        <dbReference type="ChEBI" id="CHEBI:456216"/>
        <dbReference type="EC" id="2.7.11.11"/>
    </reaction>
</comment>
<dbReference type="CDD" id="cd05123">
    <property type="entry name" value="STKc_AGC"/>
    <property type="match status" value="1"/>
</dbReference>